<accession>A0A840WIK1</accession>
<gene>
    <name evidence="2" type="ORF">HNR07_002473</name>
</gene>
<evidence type="ECO:0000313" key="3">
    <source>
        <dbReference type="Proteomes" id="UP000579647"/>
    </source>
</evidence>
<dbReference type="Proteomes" id="UP000579647">
    <property type="component" value="Unassembled WGS sequence"/>
</dbReference>
<proteinExistence type="predicted"/>
<sequence length="73" mass="8148">MLRNTDHIQPGREFYNLHPLDQTHLLVAAYDGGDRVDVTDTNGKRPRNILASSLRPDTTKPNGEPYKTGYAPA</sequence>
<dbReference type="AlphaFoldDB" id="A0A840WIK1"/>
<reference evidence="2 3" key="1">
    <citation type="submission" date="2020-08" db="EMBL/GenBank/DDBJ databases">
        <title>Sequencing the genomes of 1000 actinobacteria strains.</title>
        <authorList>
            <person name="Klenk H.-P."/>
        </authorList>
    </citation>
    <scope>NUCLEOTIDE SEQUENCE [LARGE SCALE GENOMIC DNA]</scope>
    <source>
        <strain evidence="2 3">DSM 44598</strain>
    </source>
</reference>
<evidence type="ECO:0000256" key="1">
    <source>
        <dbReference type="SAM" id="MobiDB-lite"/>
    </source>
</evidence>
<organism evidence="2 3">
    <name type="scientific">Nocardiopsis metallicus</name>
    <dbReference type="NCBI Taxonomy" id="179819"/>
    <lineage>
        <taxon>Bacteria</taxon>
        <taxon>Bacillati</taxon>
        <taxon>Actinomycetota</taxon>
        <taxon>Actinomycetes</taxon>
        <taxon>Streptosporangiales</taxon>
        <taxon>Nocardiopsidaceae</taxon>
        <taxon>Nocardiopsis</taxon>
    </lineage>
</organism>
<keyword evidence="3" id="KW-1185">Reference proteome</keyword>
<name>A0A840WIK1_9ACTN</name>
<comment type="caution">
    <text evidence="2">The sequence shown here is derived from an EMBL/GenBank/DDBJ whole genome shotgun (WGS) entry which is preliminary data.</text>
</comment>
<evidence type="ECO:0000313" key="2">
    <source>
        <dbReference type="EMBL" id="MBB5491336.1"/>
    </source>
</evidence>
<dbReference type="RefSeq" id="WP_184365042.1">
    <property type="nucleotide sequence ID" value="NZ_BAAAKM010000077.1"/>
</dbReference>
<protein>
    <submittedName>
        <fullName evidence="2">Uncharacterized protein</fullName>
    </submittedName>
</protein>
<feature type="region of interest" description="Disordered" evidence="1">
    <location>
        <begin position="37"/>
        <end position="73"/>
    </location>
</feature>
<dbReference type="EMBL" id="JACHDO010000001">
    <property type="protein sequence ID" value="MBB5491336.1"/>
    <property type="molecule type" value="Genomic_DNA"/>
</dbReference>